<proteinExistence type="predicted"/>
<feature type="region of interest" description="Disordered" evidence="6">
    <location>
        <begin position="1152"/>
        <end position="1173"/>
    </location>
</feature>
<dbReference type="SMART" id="SM00267">
    <property type="entry name" value="GGDEF"/>
    <property type="match status" value="1"/>
</dbReference>
<accession>A0A2T3Y167</accession>
<dbReference type="CDD" id="cd01949">
    <property type="entry name" value="GGDEF"/>
    <property type="match status" value="1"/>
</dbReference>
<dbReference type="NCBIfam" id="TIGR00254">
    <property type="entry name" value="GGDEF"/>
    <property type="match status" value="1"/>
</dbReference>
<dbReference type="InterPro" id="IPR001633">
    <property type="entry name" value="EAL_dom"/>
</dbReference>
<dbReference type="InterPro" id="IPR035965">
    <property type="entry name" value="PAS-like_dom_sf"/>
</dbReference>
<evidence type="ECO:0000256" key="3">
    <source>
        <dbReference type="ARBA" id="ARBA00022989"/>
    </source>
</evidence>
<dbReference type="PROSITE" id="PS50887">
    <property type="entry name" value="GGDEF"/>
    <property type="match status" value="1"/>
</dbReference>
<dbReference type="InterPro" id="IPR006189">
    <property type="entry name" value="CHASE_dom"/>
</dbReference>
<dbReference type="GO" id="GO:0071111">
    <property type="term" value="F:cyclic-guanylate-specific phosphodiesterase activity"/>
    <property type="evidence" value="ECO:0007669"/>
    <property type="project" value="UniProtKB-EC"/>
</dbReference>
<evidence type="ECO:0000256" key="5">
    <source>
        <dbReference type="ARBA" id="ARBA00051114"/>
    </source>
</evidence>
<feature type="domain" description="CHASE" evidence="8">
    <location>
        <begin position="195"/>
        <end position="325"/>
    </location>
</feature>
<dbReference type="Pfam" id="PF03924">
    <property type="entry name" value="CHASE"/>
    <property type="match status" value="1"/>
</dbReference>
<dbReference type="FunFam" id="3.20.20.450:FF:000001">
    <property type="entry name" value="Cyclic di-GMP phosphodiesterase yahA"/>
    <property type="match status" value="1"/>
</dbReference>
<dbReference type="Gene3D" id="3.20.20.450">
    <property type="entry name" value="EAL domain"/>
    <property type="match status" value="1"/>
</dbReference>
<feature type="domain" description="GGDEF" evidence="10">
    <location>
        <begin position="750"/>
        <end position="884"/>
    </location>
</feature>
<comment type="catalytic activity">
    <reaction evidence="5">
        <text>3',3'-c-di-GMP + H2O = 5'-phosphoguanylyl(3'-&gt;5')guanosine + H(+)</text>
        <dbReference type="Rhea" id="RHEA:24902"/>
        <dbReference type="ChEBI" id="CHEBI:15377"/>
        <dbReference type="ChEBI" id="CHEBI:15378"/>
        <dbReference type="ChEBI" id="CHEBI:58754"/>
        <dbReference type="ChEBI" id="CHEBI:58805"/>
        <dbReference type="EC" id="3.1.4.52"/>
    </reaction>
    <physiologicalReaction direction="left-to-right" evidence="5">
        <dbReference type="Rhea" id="RHEA:24903"/>
    </physiologicalReaction>
</comment>
<dbReference type="PROSITE" id="PS50839">
    <property type="entry name" value="CHASE"/>
    <property type="match status" value="1"/>
</dbReference>
<dbReference type="SUPFAM" id="SSF55781">
    <property type="entry name" value="GAF domain-like"/>
    <property type="match status" value="1"/>
</dbReference>
<dbReference type="InterPro" id="IPR000160">
    <property type="entry name" value="GGDEF_dom"/>
</dbReference>
<dbReference type="Gene3D" id="3.30.70.270">
    <property type="match status" value="1"/>
</dbReference>
<evidence type="ECO:0000256" key="4">
    <source>
        <dbReference type="ARBA" id="ARBA00023136"/>
    </source>
</evidence>
<dbReference type="Gene3D" id="3.30.450.40">
    <property type="match status" value="1"/>
</dbReference>
<dbReference type="Pfam" id="PF00563">
    <property type="entry name" value="EAL"/>
    <property type="match status" value="1"/>
</dbReference>
<dbReference type="EMBL" id="PYUC01000001">
    <property type="protein sequence ID" value="PTB22514.1"/>
    <property type="molecule type" value="Genomic_DNA"/>
</dbReference>
<evidence type="ECO:0000256" key="7">
    <source>
        <dbReference type="SAM" id="Phobius"/>
    </source>
</evidence>
<dbReference type="Gene3D" id="3.30.450.20">
    <property type="entry name" value="PAS domain"/>
    <property type="match status" value="1"/>
</dbReference>
<dbReference type="GO" id="GO:0071732">
    <property type="term" value="P:cellular response to nitric oxide"/>
    <property type="evidence" value="ECO:0007669"/>
    <property type="project" value="UniProtKB-ARBA"/>
</dbReference>
<dbReference type="InterPro" id="IPR052155">
    <property type="entry name" value="Biofilm_reg_signaling"/>
</dbReference>
<dbReference type="GO" id="GO:0007165">
    <property type="term" value="P:signal transduction"/>
    <property type="evidence" value="ECO:0007669"/>
    <property type="project" value="UniProtKB-ARBA"/>
</dbReference>
<evidence type="ECO:0000259" key="9">
    <source>
        <dbReference type="PROSITE" id="PS50883"/>
    </source>
</evidence>
<dbReference type="Pfam" id="PF00990">
    <property type="entry name" value="GGDEF"/>
    <property type="match status" value="1"/>
</dbReference>
<dbReference type="SUPFAM" id="SSF141868">
    <property type="entry name" value="EAL domain-like"/>
    <property type="match status" value="1"/>
</dbReference>
<dbReference type="InterPro" id="IPR029787">
    <property type="entry name" value="Nucleotide_cyclase"/>
</dbReference>
<keyword evidence="4 7" id="KW-0472">Membrane</keyword>
<evidence type="ECO:0000256" key="2">
    <source>
        <dbReference type="ARBA" id="ARBA00022692"/>
    </source>
</evidence>
<feature type="region of interest" description="Disordered" evidence="6">
    <location>
        <begin position="337"/>
        <end position="370"/>
    </location>
</feature>
<dbReference type="Proteomes" id="UP000240638">
    <property type="component" value="Unassembled WGS sequence"/>
</dbReference>
<dbReference type="PROSITE" id="PS50883">
    <property type="entry name" value="EAL"/>
    <property type="match status" value="1"/>
</dbReference>
<evidence type="ECO:0000259" key="8">
    <source>
        <dbReference type="PROSITE" id="PS50839"/>
    </source>
</evidence>
<dbReference type="FunFam" id="3.30.70.270:FF:000001">
    <property type="entry name" value="Diguanylate cyclase domain protein"/>
    <property type="match status" value="1"/>
</dbReference>
<gene>
    <name evidence="11" type="ORF">C9I57_01645</name>
</gene>
<dbReference type="AlphaFoldDB" id="A0A2T3Y167"/>
<dbReference type="SUPFAM" id="SSF55785">
    <property type="entry name" value="PYP-like sensor domain (PAS domain)"/>
    <property type="match status" value="1"/>
</dbReference>
<sequence>MVSWANEHLLRGIERFGSVHTFMTTDSGRRFAARWHRVQTGVRASIDLIRRLLGQYYAGGLALAALLLGLAATLTVHSLLGGFVEREARLRFENDSRSVEQQIATRVRLYSDVLVTMRALMSADNEVKRSEFRDFVSGLDLPGRYPGFQTLNCAFYLRDTDLDAFVARQRIDPALQSAGVEFTVHPRAQRAMHEILTYVEPLDRNTASLGVDLDALPDRGNALQTLRDTGEAVSSGRLIYAERGAEYVGLAMRLPVYRRGMPTATVDERRRAYVGSVGAGIRVNDMMAGLLSAETLLALRYRIYDAGSVYGRQVEPSNSRMLYDSVGGVSVSSAAAASGGETHVDSERRNGNGGRRAAVRGASTSPPFTRSTMQQFAGRRWVIVFSAQPAALMGSQRYLPNVALLSGLVISLLLASLAYALSSSRSRALKVAADMTAGLRESERARAEAQRIAHLGDWRVNLGNGAAHVSNEMARLVGLRRGSPTVKMLARAIECVDRPALLSHLKRTLETREPFELECRYRSLRGRRGWLRIIGHACGEPGSGWLRGTALEVTKQKSIDRARELEHAFTLQLATATNDTDVFAGLVTLLTSGMNWDAGGFWPTQGGRQQLLHPVYSTSVAALEQRLRAQSLKPLIDDAPIAPRWSTSRATSPRLPASGIVTTFSFPLHTGKELLGVAEFYSRERRHVEPQALAMASSIASQMSHFLQRRMAECNLQFLANHDALTGLPNRLMFKSHLEDSLSRAHAEKTALHVLFIDLDRFKDINDSLGHNIGDQMLRAVAERLGERVPEANMIARLGGDEFIVLLEDRGDGAAHLRQTIDVIQAALADPFSVCGMQLQASASIGVSSFPEDGSDAQTLLKNADLAMYGAKQRGKNTFQRYARQMSMSLQQRVEMESCLRQAVENHEFTLFYQPRVDLRTNHCTGAEALIRWNSPKLGLVMPADFIPLAEETGDIVSIGAWVLREACRQAAEWRAGGLGDIHVAVNLSARQFADTRLRETILEALEDARLPGHLLELELTESVIMRHPEQAVHLLSAIKKTGGRLSIDDFGTGYSSLAYLNRFPIDIVKIDRSFIRHLPESHSDAQITSAVIALGHSLGLTVIAEGAETQSHIDFLRKEGCDEVQGYFFSRPLSAGDMRIFLDRPVQPGRGAASLPHCTDVRGSGSGHSIHS</sequence>
<dbReference type="SMART" id="SM01079">
    <property type="entry name" value="CHASE"/>
    <property type="match status" value="1"/>
</dbReference>
<evidence type="ECO:0000256" key="6">
    <source>
        <dbReference type="SAM" id="MobiDB-lite"/>
    </source>
</evidence>
<name>A0A2T3Y167_9BURK</name>
<dbReference type="PANTHER" id="PTHR44757:SF2">
    <property type="entry name" value="BIOFILM ARCHITECTURE MAINTENANCE PROTEIN MBAA"/>
    <property type="match status" value="1"/>
</dbReference>
<evidence type="ECO:0000259" key="10">
    <source>
        <dbReference type="PROSITE" id="PS50887"/>
    </source>
</evidence>
<comment type="caution">
    <text evidence="11">The sequence shown here is derived from an EMBL/GenBank/DDBJ whole genome shotgun (WGS) entry which is preliminary data.</text>
</comment>
<dbReference type="PANTHER" id="PTHR44757">
    <property type="entry name" value="DIGUANYLATE CYCLASE DGCP"/>
    <property type="match status" value="1"/>
</dbReference>
<dbReference type="InterPro" id="IPR043128">
    <property type="entry name" value="Rev_trsase/Diguanyl_cyclase"/>
</dbReference>
<dbReference type="Gene3D" id="3.30.450.350">
    <property type="entry name" value="CHASE domain"/>
    <property type="match status" value="1"/>
</dbReference>
<dbReference type="SUPFAM" id="SSF55073">
    <property type="entry name" value="Nucleotide cyclase"/>
    <property type="match status" value="1"/>
</dbReference>
<dbReference type="SMART" id="SM00052">
    <property type="entry name" value="EAL"/>
    <property type="match status" value="1"/>
</dbReference>
<dbReference type="GO" id="GO:0016020">
    <property type="term" value="C:membrane"/>
    <property type="evidence" value="ECO:0007669"/>
    <property type="project" value="UniProtKB-SubCell"/>
</dbReference>
<evidence type="ECO:0000256" key="1">
    <source>
        <dbReference type="ARBA" id="ARBA00004370"/>
    </source>
</evidence>
<keyword evidence="2 7" id="KW-0812">Transmembrane</keyword>
<dbReference type="InterPro" id="IPR042240">
    <property type="entry name" value="CHASE_sf"/>
</dbReference>
<feature type="domain" description="EAL" evidence="9">
    <location>
        <begin position="893"/>
        <end position="1147"/>
    </location>
</feature>
<dbReference type="RefSeq" id="WP_107148897.1">
    <property type="nucleotide sequence ID" value="NZ_PYUC01000001.1"/>
</dbReference>
<feature type="transmembrane region" description="Helical" evidence="7">
    <location>
        <begin position="402"/>
        <end position="421"/>
    </location>
</feature>
<comment type="subcellular location">
    <subcellularLocation>
        <location evidence="1">Membrane</location>
    </subcellularLocation>
</comment>
<reference evidence="11 12" key="1">
    <citation type="submission" date="2018-03" db="EMBL/GenBank/DDBJ databases">
        <title>Whole genome analyses suggest that Burkholderia sensu lato contains two further novel genera in the rhizoxinica-symbiotica group Mycetohabitans gen. nov., and Trinickia gen. nov.: implications for the evolution of diazotrophy and nodulation in the Burkholderiaceae.</title>
        <authorList>
            <person name="Estrada De Los Santos P."/>
            <person name="Palmer M."/>
            <person name="Chavez-Ramirez B."/>
            <person name="Steenkamp E.T."/>
            <person name="Hirsch A.M."/>
            <person name="Manyaka P."/>
            <person name="Maluk M."/>
            <person name="Lafos M."/>
            <person name="Crook M."/>
            <person name="Gross E."/>
            <person name="Simon M.F."/>
            <person name="Bueno Dos Reis Junior F."/>
            <person name="Poole P.S."/>
            <person name="Venter S.N."/>
            <person name="James E.K."/>
        </authorList>
    </citation>
    <scope>NUCLEOTIDE SEQUENCE [LARGE SCALE GENOMIC DNA]</scope>
    <source>
        <strain evidence="11 12">JPY-366</strain>
    </source>
</reference>
<evidence type="ECO:0000313" key="11">
    <source>
        <dbReference type="EMBL" id="PTB22514.1"/>
    </source>
</evidence>
<feature type="transmembrane region" description="Helical" evidence="7">
    <location>
        <begin position="56"/>
        <end position="84"/>
    </location>
</feature>
<organism evidence="11 12">
    <name type="scientific">Trinickia symbiotica</name>
    <dbReference type="NCBI Taxonomy" id="863227"/>
    <lineage>
        <taxon>Bacteria</taxon>
        <taxon>Pseudomonadati</taxon>
        <taxon>Pseudomonadota</taxon>
        <taxon>Betaproteobacteria</taxon>
        <taxon>Burkholderiales</taxon>
        <taxon>Burkholderiaceae</taxon>
        <taxon>Trinickia</taxon>
    </lineage>
</organism>
<dbReference type="CDD" id="cd01948">
    <property type="entry name" value="EAL"/>
    <property type="match status" value="1"/>
</dbReference>
<protein>
    <submittedName>
        <fullName evidence="11">Diguanylate phosphodiesterase</fullName>
    </submittedName>
</protein>
<keyword evidence="3 7" id="KW-1133">Transmembrane helix</keyword>
<dbReference type="InterPro" id="IPR035919">
    <property type="entry name" value="EAL_sf"/>
</dbReference>
<evidence type="ECO:0000313" key="12">
    <source>
        <dbReference type="Proteomes" id="UP000240638"/>
    </source>
</evidence>
<dbReference type="InterPro" id="IPR029016">
    <property type="entry name" value="GAF-like_dom_sf"/>
</dbReference>